<protein>
    <submittedName>
        <fullName evidence="2">Uncharacterized protein</fullName>
    </submittedName>
</protein>
<accession>A0AAN9TK08</accession>
<comment type="caution">
    <text evidence="2">The sequence shown here is derived from an EMBL/GenBank/DDBJ whole genome shotgun (WGS) entry which is preliminary data.</text>
</comment>
<sequence>MLKKRFYSRDLNKPACSMVGQRNFTSSTIVLTGVSRNPQSCLTPPAPITITINRVASVPPSLASTDKSNDQTKKCIHGQSAPMHLMPQTKC</sequence>
<dbReference type="AlphaFoldDB" id="A0AAN9TK08"/>
<evidence type="ECO:0000313" key="3">
    <source>
        <dbReference type="Proteomes" id="UP001367676"/>
    </source>
</evidence>
<dbReference type="Proteomes" id="UP001367676">
    <property type="component" value="Unassembled WGS sequence"/>
</dbReference>
<gene>
    <name evidence="2" type="ORF">V9T40_009968</name>
</gene>
<evidence type="ECO:0000256" key="1">
    <source>
        <dbReference type="SAM" id="MobiDB-lite"/>
    </source>
</evidence>
<name>A0AAN9TK08_9HEMI</name>
<dbReference type="EMBL" id="JBBCAQ010000017">
    <property type="protein sequence ID" value="KAK7597743.1"/>
    <property type="molecule type" value="Genomic_DNA"/>
</dbReference>
<feature type="region of interest" description="Disordered" evidence="1">
    <location>
        <begin position="61"/>
        <end position="91"/>
    </location>
</feature>
<proteinExistence type="predicted"/>
<organism evidence="2 3">
    <name type="scientific">Parthenolecanium corni</name>
    <dbReference type="NCBI Taxonomy" id="536013"/>
    <lineage>
        <taxon>Eukaryota</taxon>
        <taxon>Metazoa</taxon>
        <taxon>Ecdysozoa</taxon>
        <taxon>Arthropoda</taxon>
        <taxon>Hexapoda</taxon>
        <taxon>Insecta</taxon>
        <taxon>Pterygota</taxon>
        <taxon>Neoptera</taxon>
        <taxon>Paraneoptera</taxon>
        <taxon>Hemiptera</taxon>
        <taxon>Sternorrhyncha</taxon>
        <taxon>Coccoidea</taxon>
        <taxon>Coccidae</taxon>
        <taxon>Parthenolecanium</taxon>
    </lineage>
</organism>
<evidence type="ECO:0000313" key="2">
    <source>
        <dbReference type="EMBL" id="KAK7597743.1"/>
    </source>
</evidence>
<keyword evidence="3" id="KW-1185">Reference proteome</keyword>
<reference evidence="2 3" key="1">
    <citation type="submission" date="2024-03" db="EMBL/GenBank/DDBJ databases">
        <title>Adaptation during the transition from Ophiocordyceps entomopathogen to insect associate is accompanied by gene loss and intensified selection.</title>
        <authorList>
            <person name="Ward C.M."/>
            <person name="Onetto C.A."/>
            <person name="Borneman A.R."/>
        </authorList>
    </citation>
    <scope>NUCLEOTIDE SEQUENCE [LARGE SCALE GENOMIC DNA]</scope>
    <source>
        <strain evidence="2">AWRI1</strain>
        <tissue evidence="2">Single Adult Female</tissue>
    </source>
</reference>